<evidence type="ECO:0000259" key="16">
    <source>
        <dbReference type="SMART" id="SM00485"/>
    </source>
</evidence>
<evidence type="ECO:0000256" key="12">
    <source>
        <dbReference type="ARBA" id="ARBA00023204"/>
    </source>
</evidence>
<comment type="similarity">
    <text evidence="3">Belongs to the XPG/RAD2 endonuclease family. EXO1 subfamily.</text>
</comment>
<dbReference type="RefSeq" id="XP_016756875.1">
    <property type="nucleotide sequence ID" value="XM_016910595.1"/>
</dbReference>
<comment type="subcellular location">
    <subcellularLocation>
        <location evidence="2">Nucleus</location>
    </subcellularLocation>
</comment>
<keyword evidence="9" id="KW-0460">Magnesium</keyword>
<feature type="compositionally biased region" description="Low complexity" evidence="14">
    <location>
        <begin position="617"/>
        <end position="630"/>
    </location>
</feature>
<name>M3ATB3_SPHMS</name>
<evidence type="ECO:0000256" key="4">
    <source>
        <dbReference type="ARBA" id="ARBA00022722"/>
    </source>
</evidence>
<dbReference type="PANTHER" id="PTHR11081:SF65">
    <property type="entry name" value="DNA DAMAGE-INDUCIBLE PROTEIN DIN7-RELATED"/>
    <property type="match status" value="1"/>
</dbReference>
<feature type="region of interest" description="Disordered" evidence="14">
    <location>
        <begin position="486"/>
        <end position="510"/>
    </location>
</feature>
<feature type="domain" description="XPG-I" evidence="15">
    <location>
        <begin position="138"/>
        <end position="208"/>
    </location>
</feature>
<dbReference type="InterPro" id="IPR044752">
    <property type="entry name" value="PIN-like_EXO1"/>
</dbReference>
<keyword evidence="13" id="KW-0539">Nucleus</keyword>
<evidence type="ECO:0000256" key="13">
    <source>
        <dbReference type="ARBA" id="ARBA00023242"/>
    </source>
</evidence>
<dbReference type="OrthoDB" id="26491at2759"/>
<comment type="cofactor">
    <cofactor evidence="1">
        <name>Mg(2+)</name>
        <dbReference type="ChEBI" id="CHEBI:18420"/>
    </cofactor>
</comment>
<keyword evidence="7" id="KW-0378">Hydrolase</keyword>
<dbReference type="PANTHER" id="PTHR11081">
    <property type="entry name" value="FLAP ENDONUCLEASE FAMILY MEMBER"/>
    <property type="match status" value="1"/>
</dbReference>
<evidence type="ECO:0000256" key="11">
    <source>
        <dbReference type="ARBA" id="ARBA00023125"/>
    </source>
</evidence>
<keyword evidence="10" id="KW-0267">Excision nuclease</keyword>
<feature type="region of interest" description="Disordered" evidence="14">
    <location>
        <begin position="536"/>
        <end position="579"/>
    </location>
</feature>
<dbReference type="CDD" id="cd09857">
    <property type="entry name" value="PIN_EXO1"/>
    <property type="match status" value="1"/>
</dbReference>
<dbReference type="Gene3D" id="1.10.150.20">
    <property type="entry name" value="5' to 3' exonuclease, C-terminal subdomain"/>
    <property type="match status" value="1"/>
</dbReference>
<dbReference type="InterPro" id="IPR036279">
    <property type="entry name" value="5-3_exonuclease_C_sf"/>
</dbReference>
<dbReference type="STRING" id="692275.M3ATB3"/>
<dbReference type="FunFam" id="3.40.50.1010:FF:000002">
    <property type="entry name" value="Exonuclease 1, putative"/>
    <property type="match status" value="1"/>
</dbReference>
<feature type="domain" description="XPG N-terminal" evidence="16">
    <location>
        <begin position="1"/>
        <end position="99"/>
    </location>
</feature>
<dbReference type="Pfam" id="PF00752">
    <property type="entry name" value="XPG_N"/>
    <property type="match status" value="1"/>
</dbReference>
<feature type="region of interest" description="Disordered" evidence="14">
    <location>
        <begin position="617"/>
        <end position="637"/>
    </location>
</feature>
<dbReference type="GO" id="GO:0005634">
    <property type="term" value="C:nucleus"/>
    <property type="evidence" value="ECO:0007669"/>
    <property type="project" value="UniProtKB-SubCell"/>
</dbReference>
<dbReference type="InterPro" id="IPR006085">
    <property type="entry name" value="XPG_DNA_repair_N"/>
</dbReference>
<accession>M3ATB3</accession>
<protein>
    <submittedName>
        <fullName evidence="17">PIN domain-like protein</fullName>
    </submittedName>
</protein>
<dbReference type="InterPro" id="IPR019974">
    <property type="entry name" value="XPG_CS"/>
</dbReference>
<evidence type="ECO:0000256" key="10">
    <source>
        <dbReference type="ARBA" id="ARBA00022881"/>
    </source>
</evidence>
<proteinExistence type="inferred from homology"/>
<evidence type="ECO:0000256" key="5">
    <source>
        <dbReference type="ARBA" id="ARBA00022723"/>
    </source>
</evidence>
<feature type="compositionally biased region" description="Polar residues" evidence="14">
    <location>
        <begin position="563"/>
        <end position="577"/>
    </location>
</feature>
<dbReference type="GO" id="GO:0006281">
    <property type="term" value="P:DNA repair"/>
    <property type="evidence" value="ECO:0007669"/>
    <property type="project" value="UniProtKB-KW"/>
</dbReference>
<organism evidence="17 18">
    <name type="scientific">Sphaerulina musiva (strain SO2202)</name>
    <name type="common">Poplar stem canker fungus</name>
    <name type="synonym">Septoria musiva</name>
    <dbReference type="NCBI Taxonomy" id="692275"/>
    <lineage>
        <taxon>Eukaryota</taxon>
        <taxon>Fungi</taxon>
        <taxon>Dikarya</taxon>
        <taxon>Ascomycota</taxon>
        <taxon>Pezizomycotina</taxon>
        <taxon>Dothideomycetes</taxon>
        <taxon>Dothideomycetidae</taxon>
        <taxon>Mycosphaerellales</taxon>
        <taxon>Mycosphaerellaceae</taxon>
        <taxon>Sphaerulina</taxon>
    </lineage>
</organism>
<dbReference type="Pfam" id="PF00867">
    <property type="entry name" value="XPG_I"/>
    <property type="match status" value="1"/>
</dbReference>
<dbReference type="PROSITE" id="PS00841">
    <property type="entry name" value="XPG_1"/>
    <property type="match status" value="1"/>
</dbReference>
<dbReference type="PRINTS" id="PR00853">
    <property type="entry name" value="XPGRADSUPER"/>
</dbReference>
<dbReference type="SUPFAM" id="SSF47807">
    <property type="entry name" value="5' to 3' exonuclease, C-terminal subdomain"/>
    <property type="match status" value="1"/>
</dbReference>
<dbReference type="SUPFAM" id="SSF88723">
    <property type="entry name" value="PIN domain-like"/>
    <property type="match status" value="1"/>
</dbReference>
<keyword evidence="5" id="KW-0479">Metal-binding</keyword>
<dbReference type="SMART" id="SM00279">
    <property type="entry name" value="HhH2"/>
    <property type="match status" value="1"/>
</dbReference>
<evidence type="ECO:0000313" key="17">
    <source>
        <dbReference type="EMBL" id="EMF08754.1"/>
    </source>
</evidence>
<evidence type="ECO:0000256" key="3">
    <source>
        <dbReference type="ARBA" id="ARBA00010563"/>
    </source>
</evidence>
<keyword evidence="8" id="KW-0269">Exonuclease</keyword>
<evidence type="ECO:0000313" key="18">
    <source>
        <dbReference type="Proteomes" id="UP000016931"/>
    </source>
</evidence>
<dbReference type="GO" id="GO:0003677">
    <property type="term" value="F:DNA binding"/>
    <property type="evidence" value="ECO:0007669"/>
    <property type="project" value="UniProtKB-KW"/>
</dbReference>
<dbReference type="GO" id="GO:0017108">
    <property type="term" value="F:5'-flap endonuclease activity"/>
    <property type="evidence" value="ECO:0007669"/>
    <property type="project" value="TreeGrafter"/>
</dbReference>
<dbReference type="HOGENOM" id="CLU_008978_2_3_1"/>
<evidence type="ECO:0000256" key="1">
    <source>
        <dbReference type="ARBA" id="ARBA00001946"/>
    </source>
</evidence>
<evidence type="ECO:0000256" key="6">
    <source>
        <dbReference type="ARBA" id="ARBA00022763"/>
    </source>
</evidence>
<evidence type="ECO:0000256" key="7">
    <source>
        <dbReference type="ARBA" id="ARBA00022801"/>
    </source>
</evidence>
<evidence type="ECO:0000256" key="8">
    <source>
        <dbReference type="ARBA" id="ARBA00022839"/>
    </source>
</evidence>
<dbReference type="Gene3D" id="3.40.50.1010">
    <property type="entry name" value="5'-nuclease"/>
    <property type="match status" value="1"/>
</dbReference>
<dbReference type="GO" id="GO:0046872">
    <property type="term" value="F:metal ion binding"/>
    <property type="evidence" value="ECO:0007669"/>
    <property type="project" value="UniProtKB-KW"/>
</dbReference>
<gene>
    <name evidence="17" type="ORF">SEPMUDRAFT_92866</name>
</gene>
<dbReference type="InterPro" id="IPR037315">
    <property type="entry name" value="EXO1_H3TH"/>
</dbReference>
<reference evidence="17 18" key="1">
    <citation type="journal article" date="2012" name="PLoS Pathog.">
        <title>Diverse lifestyles and strategies of plant pathogenesis encoded in the genomes of eighteen Dothideomycetes fungi.</title>
        <authorList>
            <person name="Ohm R.A."/>
            <person name="Feau N."/>
            <person name="Henrissat B."/>
            <person name="Schoch C.L."/>
            <person name="Horwitz B.A."/>
            <person name="Barry K.W."/>
            <person name="Condon B.J."/>
            <person name="Copeland A.C."/>
            <person name="Dhillon B."/>
            <person name="Glaser F."/>
            <person name="Hesse C.N."/>
            <person name="Kosti I."/>
            <person name="LaButti K."/>
            <person name="Lindquist E.A."/>
            <person name="Lucas S."/>
            <person name="Salamov A.A."/>
            <person name="Bradshaw R.E."/>
            <person name="Ciuffetti L."/>
            <person name="Hamelin R.C."/>
            <person name="Kema G.H.J."/>
            <person name="Lawrence C."/>
            <person name="Scott J.A."/>
            <person name="Spatafora J.W."/>
            <person name="Turgeon B.G."/>
            <person name="de Wit P.J.G.M."/>
            <person name="Zhong S."/>
            <person name="Goodwin S.B."/>
            <person name="Grigoriev I.V."/>
        </authorList>
    </citation>
    <scope>NUCLEOTIDE SEQUENCE [LARGE SCALE GENOMIC DNA]</scope>
    <source>
        <strain evidence="17 18">SO2202</strain>
    </source>
</reference>
<dbReference type="OMA" id="DCRSRFF"/>
<dbReference type="eggNOG" id="KOG2518">
    <property type="taxonomic scope" value="Eukaryota"/>
</dbReference>
<evidence type="ECO:0000256" key="9">
    <source>
        <dbReference type="ARBA" id="ARBA00022842"/>
    </source>
</evidence>
<feature type="region of interest" description="Disordered" evidence="14">
    <location>
        <begin position="433"/>
        <end position="468"/>
    </location>
</feature>
<dbReference type="SMART" id="SM00484">
    <property type="entry name" value="XPGI"/>
    <property type="match status" value="1"/>
</dbReference>
<dbReference type="SMART" id="SM00485">
    <property type="entry name" value="XPGN"/>
    <property type="match status" value="1"/>
</dbReference>
<sequence>MGIQGLLPLLKSIHKPTHLRHFAGQTLGVDAYGWMHRGTVACAIELAEGKPTRKHIDFVMHRVRMLIHFGVKPYLVFDGDYLPSKAHTEKERAARRKESKRVGLDMLRMGRPSQAQLELQKAVDVTPVMAREVIEELRKLDVEYVVAPYEADSQLAYLEKEGIINGVLSEDSDLLVFGVNCLLTKLDQFGECVMVNRADFTSVRDISLVGWSDKEFRMMAMLSGCDYLPGIDKIGLKTAYRLVRKHKTIEKIVRTVQFDGKMKVPKDYLDAFYRAERTFMHQWVFCPEAQCLTHLNPLPAGLNVELMPYIGHHVEADHAYGVAIGDLHPNTKTRIVLPSRLHHLGHSRRSVSSPMEKHGGKPIDDYFKSRRMPLAELDPNLFKHSPSQQNLLETQGLTSWSAAPTSVIEPVSRIPAPRLSHFSAPRIFNGLVASNAQPRSSASQGSRRTVTDPSPTQRASPKRQRLCSDSGIAAAMKGTSGIETATSRFFVNNGPKPGPPIRRKSSRKTDEFDLWSDDSVKEAAAAVVEVVKHAEATPAPTQSSPRKRKKLQVFADSAEDSTVDTSFQSTATPSAMTAESPASLGTSAISVCSTPSQEHSVFSKSIRLNFNALRYNSSTTRTTPSRPASSLFPSRTPTRLPSALDMGFKVEDSIADVDDSGIVLESPPGLPAANFRSDVAEADEDILDEQEWVVVEKGPGGFSRALSELPVKGSEDMIVPESPEEAKQGLNLSQFAYDG</sequence>
<dbReference type="GO" id="GO:0035312">
    <property type="term" value="F:5'-3' DNA exonuclease activity"/>
    <property type="evidence" value="ECO:0007669"/>
    <property type="project" value="InterPro"/>
</dbReference>
<dbReference type="AlphaFoldDB" id="M3ATB3"/>
<dbReference type="FunFam" id="1.10.150.20:FF:000011">
    <property type="entry name" value="exonuclease 1"/>
    <property type="match status" value="1"/>
</dbReference>
<keyword evidence="12" id="KW-0234">DNA repair</keyword>
<dbReference type="InterPro" id="IPR006086">
    <property type="entry name" value="XPG-I_dom"/>
</dbReference>
<keyword evidence="18" id="KW-1185">Reference proteome</keyword>
<keyword evidence="6" id="KW-0227">DNA damage</keyword>
<feature type="compositionally biased region" description="Polar residues" evidence="14">
    <location>
        <begin position="433"/>
        <end position="459"/>
    </location>
</feature>
<dbReference type="GeneID" id="27907732"/>
<evidence type="ECO:0000256" key="2">
    <source>
        <dbReference type="ARBA" id="ARBA00004123"/>
    </source>
</evidence>
<dbReference type="EMBL" id="KB456270">
    <property type="protein sequence ID" value="EMF08754.1"/>
    <property type="molecule type" value="Genomic_DNA"/>
</dbReference>
<evidence type="ECO:0000259" key="15">
    <source>
        <dbReference type="SMART" id="SM00484"/>
    </source>
</evidence>
<dbReference type="InterPro" id="IPR029060">
    <property type="entry name" value="PIN-like_dom_sf"/>
</dbReference>
<dbReference type="CDD" id="cd09908">
    <property type="entry name" value="H3TH_EXO1"/>
    <property type="match status" value="1"/>
</dbReference>
<keyword evidence="11" id="KW-0238">DNA-binding</keyword>
<dbReference type="Proteomes" id="UP000016931">
    <property type="component" value="Unassembled WGS sequence"/>
</dbReference>
<keyword evidence="4" id="KW-0540">Nuclease</keyword>
<dbReference type="InterPro" id="IPR006084">
    <property type="entry name" value="XPG/Rad2"/>
</dbReference>
<dbReference type="InterPro" id="IPR008918">
    <property type="entry name" value="HhH2"/>
</dbReference>
<evidence type="ECO:0000256" key="14">
    <source>
        <dbReference type="SAM" id="MobiDB-lite"/>
    </source>
</evidence>